<protein>
    <submittedName>
        <fullName evidence="2">Putative small secreted protein</fullName>
    </submittedName>
</protein>
<dbReference type="AlphaFoldDB" id="A0A7W8MGC2"/>
<accession>A0A7W8MGC2</accession>
<reference evidence="2 3" key="1">
    <citation type="submission" date="2020-08" db="EMBL/GenBank/DDBJ databases">
        <title>Genomic Encyclopedia of Type Strains, Phase IV (KMG-IV): sequencing the most valuable type-strain genomes for metagenomic binning, comparative biology and taxonomic classification.</title>
        <authorList>
            <person name="Goeker M."/>
        </authorList>
    </citation>
    <scope>NUCLEOTIDE SEQUENCE [LARGE SCALE GENOMIC DNA]</scope>
    <source>
        <strain evidence="2 3">DSM 25335</strain>
    </source>
</reference>
<evidence type="ECO:0000256" key="1">
    <source>
        <dbReference type="SAM" id="SignalP"/>
    </source>
</evidence>
<evidence type="ECO:0000313" key="3">
    <source>
        <dbReference type="Proteomes" id="UP000566663"/>
    </source>
</evidence>
<organism evidence="2 3">
    <name type="scientific">Brevundimonas basaltis</name>
    <dbReference type="NCBI Taxonomy" id="472166"/>
    <lineage>
        <taxon>Bacteria</taxon>
        <taxon>Pseudomonadati</taxon>
        <taxon>Pseudomonadota</taxon>
        <taxon>Alphaproteobacteria</taxon>
        <taxon>Caulobacterales</taxon>
        <taxon>Caulobacteraceae</taxon>
        <taxon>Brevundimonas</taxon>
    </lineage>
</organism>
<sequence length="75" mass="8038">MKRLLVLATLAAALMTSACVTVIDAGHDDHVGWHGQNAAPFDGARADCRARTGRNERSDAFAACMAEKGWTRGEH</sequence>
<gene>
    <name evidence="2" type="ORF">HNQ67_001008</name>
</gene>
<dbReference type="RefSeq" id="WP_183252990.1">
    <property type="nucleotide sequence ID" value="NZ_BAAAFF010000006.1"/>
</dbReference>
<proteinExistence type="predicted"/>
<keyword evidence="3" id="KW-1185">Reference proteome</keyword>
<feature type="signal peptide" evidence="1">
    <location>
        <begin position="1"/>
        <end position="18"/>
    </location>
</feature>
<dbReference type="PROSITE" id="PS51257">
    <property type="entry name" value="PROKAR_LIPOPROTEIN"/>
    <property type="match status" value="1"/>
</dbReference>
<comment type="caution">
    <text evidence="2">The sequence shown here is derived from an EMBL/GenBank/DDBJ whole genome shotgun (WGS) entry which is preliminary data.</text>
</comment>
<evidence type="ECO:0000313" key="2">
    <source>
        <dbReference type="EMBL" id="MBB5291494.1"/>
    </source>
</evidence>
<name>A0A7W8MGC2_9CAUL</name>
<feature type="chain" id="PRO_5031462590" evidence="1">
    <location>
        <begin position="19"/>
        <end position="75"/>
    </location>
</feature>
<dbReference type="Proteomes" id="UP000566663">
    <property type="component" value="Unassembled WGS sequence"/>
</dbReference>
<dbReference type="EMBL" id="JACHFZ010000002">
    <property type="protein sequence ID" value="MBB5291494.1"/>
    <property type="molecule type" value="Genomic_DNA"/>
</dbReference>
<keyword evidence="1" id="KW-0732">Signal</keyword>